<reference evidence="2" key="1">
    <citation type="journal article" date="2015" name="Nature">
        <title>Complex archaea that bridge the gap between prokaryotes and eukaryotes.</title>
        <authorList>
            <person name="Spang A."/>
            <person name="Saw J.H."/>
            <person name="Jorgensen S.L."/>
            <person name="Zaremba-Niedzwiedzka K."/>
            <person name="Martijn J."/>
            <person name="Lind A.E."/>
            <person name="van Eijk R."/>
            <person name="Schleper C."/>
            <person name="Guy L."/>
            <person name="Ettema T.J."/>
        </authorList>
    </citation>
    <scope>NUCLEOTIDE SEQUENCE</scope>
</reference>
<evidence type="ECO:0000256" key="1">
    <source>
        <dbReference type="SAM" id="MobiDB-lite"/>
    </source>
</evidence>
<feature type="region of interest" description="Disordered" evidence="1">
    <location>
        <begin position="87"/>
        <end position="113"/>
    </location>
</feature>
<proteinExistence type="predicted"/>
<gene>
    <name evidence="2" type="ORF">LCGC14_2266600</name>
</gene>
<name>A0A0F9CYG1_9ZZZZ</name>
<accession>A0A0F9CYG1</accession>
<dbReference type="AlphaFoldDB" id="A0A0F9CYG1"/>
<sequence>LQEAIEHRRKINKTVNLLSWPLQIQTLCKSLDQPKAEARVYRVIKFLNQTYSEYGMQSEQHYIPTVESVRTFREKFGRIEDAMAREEQSGQRIITRRGGETVLKGGEPGHDKKWFPVENQEIDGESVRVWENADGDKVACDTYPQPDPDGPMIGIPVTD</sequence>
<feature type="non-terminal residue" evidence="2">
    <location>
        <position position="1"/>
    </location>
</feature>
<dbReference type="EMBL" id="LAZR01031241">
    <property type="protein sequence ID" value="KKL54324.1"/>
    <property type="molecule type" value="Genomic_DNA"/>
</dbReference>
<comment type="caution">
    <text evidence="2">The sequence shown here is derived from an EMBL/GenBank/DDBJ whole genome shotgun (WGS) entry which is preliminary data.</text>
</comment>
<protein>
    <submittedName>
        <fullName evidence="2">Uncharacterized protein</fullName>
    </submittedName>
</protein>
<organism evidence="2">
    <name type="scientific">marine sediment metagenome</name>
    <dbReference type="NCBI Taxonomy" id="412755"/>
    <lineage>
        <taxon>unclassified sequences</taxon>
        <taxon>metagenomes</taxon>
        <taxon>ecological metagenomes</taxon>
    </lineage>
</organism>
<evidence type="ECO:0000313" key="2">
    <source>
        <dbReference type="EMBL" id="KKL54324.1"/>
    </source>
</evidence>